<protein>
    <submittedName>
        <fullName evidence="1">DUF4221 domain-containing protein</fullName>
    </submittedName>
</protein>
<dbReference type="AlphaFoldDB" id="A0A9X2SZM2"/>
<dbReference type="RefSeq" id="WP_258424723.1">
    <property type="nucleotide sequence ID" value="NZ_JANSUY010000020.1"/>
</dbReference>
<gene>
    <name evidence="1" type="ORF">NU887_17725</name>
</gene>
<proteinExistence type="predicted"/>
<name>A0A9X2SZM2_9BACT</name>
<reference evidence="1" key="1">
    <citation type="submission" date="2022-08" db="EMBL/GenBank/DDBJ databases">
        <authorList>
            <person name="Zhang D."/>
        </authorList>
    </citation>
    <scope>NUCLEOTIDE SEQUENCE</scope>
    <source>
        <strain evidence="1">XJ19-11</strain>
    </source>
</reference>
<organism evidence="1 2">
    <name type="scientific">Aquiflexum gelatinilyticum</name>
    <dbReference type="NCBI Taxonomy" id="2961943"/>
    <lineage>
        <taxon>Bacteria</taxon>
        <taxon>Pseudomonadati</taxon>
        <taxon>Bacteroidota</taxon>
        <taxon>Cytophagia</taxon>
        <taxon>Cytophagales</taxon>
        <taxon>Cyclobacteriaceae</taxon>
        <taxon>Aquiflexum</taxon>
    </lineage>
</organism>
<dbReference type="EMBL" id="JANSUY010000020">
    <property type="protein sequence ID" value="MCR9016877.1"/>
    <property type="molecule type" value="Genomic_DNA"/>
</dbReference>
<dbReference type="Proteomes" id="UP001142175">
    <property type="component" value="Unassembled WGS sequence"/>
</dbReference>
<keyword evidence="2" id="KW-1185">Reference proteome</keyword>
<accession>A0A9X2SZM2</accession>
<evidence type="ECO:0000313" key="1">
    <source>
        <dbReference type="EMBL" id="MCR9016877.1"/>
    </source>
</evidence>
<dbReference type="InterPro" id="IPR025316">
    <property type="entry name" value="DUF4221"/>
</dbReference>
<comment type="caution">
    <text evidence="1">The sequence shown here is derived from an EMBL/GenBank/DDBJ whole genome shotgun (WGS) entry which is preliminary data.</text>
</comment>
<sequence>MKHILFVLSVLFLFSCGGENEEKSAEDFSNITFSMDTVMVDSGEDFINLSGGLWVSAISKDHKYLYNWNQEASELDKVNLDQLVLEEKIKFEKEGPNGVGNYISWISLMGNNEIVFANFQDMALLNFQGEKLRTYKLNGEKFEGDSLEAYESFTRRAIISDDGNIMYGILGNWTGKNFYLAKVDYQNKTLKKHELPGFEKLADYSVTLKSDQMMMISAPDQFITEVEGKLIISNSAFNTILVYEEANDSLYQVDYDTKLTKTGKTGKYVTEVESEKDFNNAMNEINQEINFRNPIWDSKNQRFYRFSYETLPKENIQDEEEKQKSKVYLTILDKDFKVLGETLVKEFSKYPSMHFVKDGKIWMYENVDDELGFIRIGIN</sequence>
<dbReference type="PROSITE" id="PS51257">
    <property type="entry name" value="PROKAR_LIPOPROTEIN"/>
    <property type="match status" value="1"/>
</dbReference>
<evidence type="ECO:0000313" key="2">
    <source>
        <dbReference type="Proteomes" id="UP001142175"/>
    </source>
</evidence>
<dbReference type="Pfam" id="PF13970">
    <property type="entry name" value="DUF4221"/>
    <property type="match status" value="1"/>
</dbReference>